<dbReference type="SUPFAM" id="SSF81342">
    <property type="entry name" value="Transmembrane di-heme cytochromes"/>
    <property type="match status" value="1"/>
</dbReference>
<feature type="transmembrane region" description="Helical" evidence="13">
    <location>
        <begin position="127"/>
        <end position="149"/>
    </location>
</feature>
<keyword evidence="11 13" id="KW-0472">Membrane</keyword>
<dbReference type="GO" id="GO:0020037">
    <property type="term" value="F:heme binding"/>
    <property type="evidence" value="ECO:0007669"/>
    <property type="project" value="TreeGrafter"/>
</dbReference>
<feature type="transmembrane region" description="Helical" evidence="13">
    <location>
        <begin position="49"/>
        <end position="74"/>
    </location>
</feature>
<feature type="domain" description="Cytochrome b561 bacterial/Ni-hydrogenase" evidence="14">
    <location>
        <begin position="7"/>
        <end position="158"/>
    </location>
</feature>
<dbReference type="Proteomes" id="UP000479043">
    <property type="component" value="Unassembled WGS sequence"/>
</dbReference>
<keyword evidence="8" id="KW-0249">Electron transport</keyword>
<dbReference type="InterPro" id="IPR052168">
    <property type="entry name" value="Cytochrome_b561_oxidase"/>
</dbReference>
<dbReference type="EMBL" id="WWEN01000007">
    <property type="protein sequence ID" value="MYM56698.1"/>
    <property type="molecule type" value="Genomic_DNA"/>
</dbReference>
<proteinExistence type="inferred from homology"/>
<keyword evidence="5" id="KW-0349">Heme</keyword>
<dbReference type="Pfam" id="PF01292">
    <property type="entry name" value="Ni_hydr_CYTB"/>
    <property type="match status" value="1"/>
</dbReference>
<evidence type="ECO:0000259" key="14">
    <source>
        <dbReference type="Pfam" id="PF01292"/>
    </source>
</evidence>
<dbReference type="GO" id="GO:0022904">
    <property type="term" value="P:respiratory electron transport chain"/>
    <property type="evidence" value="ECO:0007669"/>
    <property type="project" value="InterPro"/>
</dbReference>
<sequence length="161" mass="17120">MAQPEKYSKLQIALHWGIAALLVVSYFSADAMGEVWRTLMRTGETEPTAAARAHVLVGIAILALMALRVVVRIVKGAPPAVETGKPLQDMAAKGIHIGLYVGLLAIPAAGLAAWFGGVKVAAEAHEVLFNIGMILVIGHVAAALLHQFVLKDNLLARMRVK</sequence>
<dbReference type="GO" id="GO:0005886">
    <property type="term" value="C:plasma membrane"/>
    <property type="evidence" value="ECO:0007669"/>
    <property type="project" value="UniProtKB-SubCell"/>
</dbReference>
<keyword evidence="3" id="KW-0813">Transport</keyword>
<evidence type="ECO:0000256" key="2">
    <source>
        <dbReference type="ARBA" id="ARBA00004651"/>
    </source>
</evidence>
<comment type="caution">
    <text evidence="15">The sequence shown here is derived from an EMBL/GenBank/DDBJ whole genome shotgun (WGS) entry which is preliminary data.</text>
</comment>
<keyword evidence="9 13" id="KW-1133">Transmembrane helix</keyword>
<accession>A0A6L8LKX1</accession>
<dbReference type="AlphaFoldDB" id="A0A6L8LKX1"/>
<dbReference type="GO" id="GO:0046872">
    <property type="term" value="F:metal ion binding"/>
    <property type="evidence" value="ECO:0007669"/>
    <property type="project" value="UniProtKB-KW"/>
</dbReference>
<evidence type="ECO:0000313" key="16">
    <source>
        <dbReference type="Proteomes" id="UP000479043"/>
    </source>
</evidence>
<evidence type="ECO:0000256" key="10">
    <source>
        <dbReference type="ARBA" id="ARBA00023004"/>
    </source>
</evidence>
<evidence type="ECO:0000256" key="9">
    <source>
        <dbReference type="ARBA" id="ARBA00022989"/>
    </source>
</evidence>
<comment type="cofactor">
    <cofactor evidence="1">
        <name>heme b</name>
        <dbReference type="ChEBI" id="CHEBI:60344"/>
    </cofactor>
</comment>
<dbReference type="InterPro" id="IPR011577">
    <property type="entry name" value="Cyt_b561_bac/Ni-Hgenase"/>
</dbReference>
<dbReference type="PANTHER" id="PTHR30529">
    <property type="entry name" value="CYTOCHROME B561"/>
    <property type="match status" value="1"/>
</dbReference>
<keyword evidence="10" id="KW-0408">Iron</keyword>
<keyword evidence="4" id="KW-1003">Cell membrane</keyword>
<keyword evidence="6 13" id="KW-0812">Transmembrane</keyword>
<comment type="subcellular location">
    <subcellularLocation>
        <location evidence="2">Cell membrane</location>
        <topology evidence="2">Multi-pass membrane protein</topology>
    </subcellularLocation>
</comment>
<evidence type="ECO:0000256" key="1">
    <source>
        <dbReference type="ARBA" id="ARBA00001970"/>
    </source>
</evidence>
<reference evidence="15 16" key="1">
    <citation type="submission" date="2020-01" db="EMBL/GenBank/DDBJ databases">
        <authorList>
            <person name="Chen S."/>
        </authorList>
    </citation>
    <scope>NUCLEOTIDE SEQUENCE [LARGE SCALE GENOMIC DNA]</scope>
    <source>
        <strain evidence="15 16">GS-10</strain>
    </source>
</reference>
<dbReference type="RefSeq" id="WP_160974606.1">
    <property type="nucleotide sequence ID" value="NZ_WWEN01000007.1"/>
</dbReference>
<evidence type="ECO:0000256" key="8">
    <source>
        <dbReference type="ARBA" id="ARBA00022982"/>
    </source>
</evidence>
<dbReference type="GO" id="GO:0009055">
    <property type="term" value="F:electron transfer activity"/>
    <property type="evidence" value="ECO:0007669"/>
    <property type="project" value="InterPro"/>
</dbReference>
<evidence type="ECO:0000313" key="15">
    <source>
        <dbReference type="EMBL" id="MYM56698.1"/>
    </source>
</evidence>
<name>A0A6L8LKX1_9RHOB</name>
<keyword evidence="16" id="KW-1185">Reference proteome</keyword>
<evidence type="ECO:0000256" key="6">
    <source>
        <dbReference type="ARBA" id="ARBA00022692"/>
    </source>
</evidence>
<dbReference type="PANTHER" id="PTHR30529:SF3">
    <property type="entry name" value="CYTOCHROME B561 HOMOLOG 1"/>
    <property type="match status" value="1"/>
</dbReference>
<evidence type="ECO:0000256" key="3">
    <source>
        <dbReference type="ARBA" id="ARBA00022448"/>
    </source>
</evidence>
<comment type="similarity">
    <text evidence="12">Belongs to the cytochrome b561 family.</text>
</comment>
<evidence type="ECO:0000256" key="7">
    <source>
        <dbReference type="ARBA" id="ARBA00022723"/>
    </source>
</evidence>
<evidence type="ECO:0000256" key="5">
    <source>
        <dbReference type="ARBA" id="ARBA00022617"/>
    </source>
</evidence>
<organism evidence="15 16">
    <name type="scientific">Thalassovita mangrovi</name>
    <dbReference type="NCBI Taxonomy" id="2692236"/>
    <lineage>
        <taxon>Bacteria</taxon>
        <taxon>Pseudomonadati</taxon>
        <taxon>Pseudomonadota</taxon>
        <taxon>Alphaproteobacteria</taxon>
        <taxon>Rhodobacterales</taxon>
        <taxon>Roseobacteraceae</taxon>
        <taxon>Thalassovita</taxon>
    </lineage>
</organism>
<feature type="transmembrane region" description="Helical" evidence="13">
    <location>
        <begin position="12"/>
        <end position="29"/>
    </location>
</feature>
<gene>
    <name evidence="15" type="ORF">GR167_15370</name>
</gene>
<evidence type="ECO:0000256" key="13">
    <source>
        <dbReference type="SAM" id="Phobius"/>
    </source>
</evidence>
<keyword evidence="7" id="KW-0479">Metal-binding</keyword>
<evidence type="ECO:0000256" key="12">
    <source>
        <dbReference type="ARBA" id="ARBA00037975"/>
    </source>
</evidence>
<protein>
    <submittedName>
        <fullName evidence="15">Cytochrome b</fullName>
    </submittedName>
</protein>
<evidence type="ECO:0000256" key="11">
    <source>
        <dbReference type="ARBA" id="ARBA00023136"/>
    </source>
</evidence>
<feature type="transmembrane region" description="Helical" evidence="13">
    <location>
        <begin position="95"/>
        <end position="115"/>
    </location>
</feature>
<dbReference type="InterPro" id="IPR016174">
    <property type="entry name" value="Di-haem_cyt_TM"/>
</dbReference>
<evidence type="ECO:0000256" key="4">
    <source>
        <dbReference type="ARBA" id="ARBA00022475"/>
    </source>
</evidence>